<name>A0A2S6C7Z3_9PEZI</name>
<evidence type="ECO:0000256" key="6">
    <source>
        <dbReference type="ARBA" id="ARBA00022527"/>
    </source>
</evidence>
<evidence type="ECO:0000313" key="17">
    <source>
        <dbReference type="Proteomes" id="UP000237631"/>
    </source>
</evidence>
<dbReference type="PANTHER" id="PTHR45646">
    <property type="entry name" value="SERINE/THREONINE-PROTEIN KINASE DOA-RELATED"/>
    <property type="match status" value="1"/>
</dbReference>
<evidence type="ECO:0000256" key="13">
    <source>
        <dbReference type="ARBA" id="ARBA00047899"/>
    </source>
</evidence>
<evidence type="ECO:0000256" key="10">
    <source>
        <dbReference type="ARBA" id="ARBA00022840"/>
    </source>
</evidence>
<evidence type="ECO:0000256" key="2">
    <source>
        <dbReference type="ARBA" id="ARBA00011534"/>
    </source>
</evidence>
<comment type="catalytic activity">
    <reaction evidence="14">
        <text>L-seryl-[protein] + ATP = O-phospho-L-seryl-[protein] + ADP + H(+)</text>
        <dbReference type="Rhea" id="RHEA:17989"/>
        <dbReference type="Rhea" id="RHEA-COMP:9863"/>
        <dbReference type="Rhea" id="RHEA-COMP:11604"/>
        <dbReference type="ChEBI" id="CHEBI:15378"/>
        <dbReference type="ChEBI" id="CHEBI:29999"/>
        <dbReference type="ChEBI" id="CHEBI:30616"/>
        <dbReference type="ChEBI" id="CHEBI:83421"/>
        <dbReference type="ChEBI" id="CHEBI:456216"/>
        <dbReference type="EC" id="2.7.11.1"/>
    </reaction>
</comment>
<dbReference type="Gene3D" id="1.10.510.10">
    <property type="entry name" value="Transferase(Phosphotransferase) domain 1"/>
    <property type="match status" value="1"/>
</dbReference>
<proteinExistence type="predicted"/>
<evidence type="ECO:0000259" key="15">
    <source>
        <dbReference type="PROSITE" id="PS50011"/>
    </source>
</evidence>
<dbReference type="PANTHER" id="PTHR45646:SF11">
    <property type="entry name" value="SERINE_THREONINE-PROTEIN KINASE DOA"/>
    <property type="match status" value="1"/>
</dbReference>
<protein>
    <recommendedName>
        <fullName evidence="5">EKC/KEOPS complex subunit BUD32</fullName>
        <ecNumber evidence="3">2.7.11.1</ecNumber>
    </recommendedName>
    <alternativeName>
        <fullName evidence="11 12">Atypical Serine/threonine protein kinase BUD32</fullName>
    </alternativeName>
    <alternativeName>
        <fullName evidence="4">EKC/KEOPS complex subunit bud32</fullName>
    </alternativeName>
</protein>
<evidence type="ECO:0000256" key="8">
    <source>
        <dbReference type="ARBA" id="ARBA00022741"/>
    </source>
</evidence>
<dbReference type="GO" id="GO:0005634">
    <property type="term" value="C:nucleus"/>
    <property type="evidence" value="ECO:0007669"/>
    <property type="project" value="TreeGrafter"/>
</dbReference>
<dbReference type="InterPro" id="IPR011009">
    <property type="entry name" value="Kinase-like_dom_sf"/>
</dbReference>
<keyword evidence="17" id="KW-1185">Reference proteome</keyword>
<evidence type="ECO:0000256" key="12">
    <source>
        <dbReference type="ARBA" id="ARBA00033194"/>
    </source>
</evidence>
<evidence type="ECO:0000313" key="16">
    <source>
        <dbReference type="EMBL" id="PPJ55852.1"/>
    </source>
</evidence>
<accession>A0A2S6C7Z3</accession>
<evidence type="ECO:0000256" key="1">
    <source>
        <dbReference type="ARBA" id="ARBA00003747"/>
    </source>
</evidence>
<dbReference type="InterPro" id="IPR000719">
    <property type="entry name" value="Prot_kinase_dom"/>
</dbReference>
<keyword evidence="9" id="KW-0418">Kinase</keyword>
<evidence type="ECO:0000256" key="11">
    <source>
        <dbReference type="ARBA" id="ARBA00030980"/>
    </source>
</evidence>
<dbReference type="SUPFAM" id="SSF56112">
    <property type="entry name" value="Protein kinase-like (PK-like)"/>
    <property type="match status" value="1"/>
</dbReference>
<evidence type="ECO:0000256" key="9">
    <source>
        <dbReference type="ARBA" id="ARBA00022777"/>
    </source>
</evidence>
<dbReference type="EMBL" id="PNEN01000530">
    <property type="protein sequence ID" value="PPJ55852.1"/>
    <property type="molecule type" value="Genomic_DNA"/>
</dbReference>
<evidence type="ECO:0000256" key="5">
    <source>
        <dbReference type="ARBA" id="ARBA00019973"/>
    </source>
</evidence>
<comment type="function">
    <text evidence="1">Component of the EKC/KEOPS complex that is required for the formation of a threonylcarbamoyl group on adenosine at position 37 (t(6)A37) in tRNAs that read codons beginning with adenine. The complex is probably involved in the transfer of the threonylcarbamoyl moiety of threonylcarbamoyl-AMP (TC-AMP) to the N6 group of A37. BUD32 has ATPase activity in the context of the EKC/KEOPS complex and likely plays a supporting role to the catalytic subunit KAE1. The EKC/KEOPS complex also promotes both telomere uncapping and telomere elongation. The complex is required for efficient recruitment of transcriptional coactivators.</text>
</comment>
<dbReference type="SMART" id="SM00220">
    <property type="entry name" value="S_TKc"/>
    <property type="match status" value="1"/>
</dbReference>
<organism evidence="16 17">
    <name type="scientific">Cercospora berteroae</name>
    <dbReference type="NCBI Taxonomy" id="357750"/>
    <lineage>
        <taxon>Eukaryota</taxon>
        <taxon>Fungi</taxon>
        <taxon>Dikarya</taxon>
        <taxon>Ascomycota</taxon>
        <taxon>Pezizomycotina</taxon>
        <taxon>Dothideomycetes</taxon>
        <taxon>Dothideomycetidae</taxon>
        <taxon>Mycosphaerellales</taxon>
        <taxon>Mycosphaerellaceae</taxon>
        <taxon>Cercospora</taxon>
    </lineage>
</organism>
<dbReference type="OrthoDB" id="5979581at2759"/>
<dbReference type="Proteomes" id="UP000237631">
    <property type="component" value="Unassembled WGS sequence"/>
</dbReference>
<keyword evidence="10" id="KW-0067">ATP-binding</keyword>
<keyword evidence="6" id="KW-0723">Serine/threonine-protein kinase</keyword>
<dbReference type="GO" id="GO:0043484">
    <property type="term" value="P:regulation of RNA splicing"/>
    <property type="evidence" value="ECO:0007669"/>
    <property type="project" value="TreeGrafter"/>
</dbReference>
<gene>
    <name evidence="16" type="ORF">CBER1_07446</name>
</gene>
<dbReference type="Pfam" id="PF00069">
    <property type="entry name" value="Pkinase"/>
    <property type="match status" value="1"/>
</dbReference>
<dbReference type="GO" id="GO:0005524">
    <property type="term" value="F:ATP binding"/>
    <property type="evidence" value="ECO:0007669"/>
    <property type="project" value="UniProtKB-KW"/>
</dbReference>
<reference evidence="17" key="1">
    <citation type="journal article" date="2017" name="bioRxiv">
        <title>Conservation of a gene cluster reveals novel cercosporin biosynthetic mechanisms and extends production to the genus Colletotrichum.</title>
        <authorList>
            <person name="de Jonge R."/>
            <person name="Ebert M.K."/>
            <person name="Huitt-Roehl C.R."/>
            <person name="Pal P."/>
            <person name="Suttle J.C."/>
            <person name="Spanner R.E."/>
            <person name="Neubauer J.D."/>
            <person name="Jurick W.M.II."/>
            <person name="Stott K.A."/>
            <person name="Secor G.A."/>
            <person name="Thomma B.P.H.J."/>
            <person name="Van de Peer Y."/>
            <person name="Townsend C.A."/>
            <person name="Bolton M.D."/>
        </authorList>
    </citation>
    <scope>NUCLEOTIDE SEQUENCE [LARGE SCALE GENOMIC DNA]</scope>
    <source>
        <strain evidence="17">CBS538.71</strain>
    </source>
</reference>
<evidence type="ECO:0000256" key="7">
    <source>
        <dbReference type="ARBA" id="ARBA00022679"/>
    </source>
</evidence>
<keyword evidence="8" id="KW-0547">Nucleotide-binding</keyword>
<comment type="caution">
    <text evidence="16">The sequence shown here is derived from an EMBL/GenBank/DDBJ whole genome shotgun (WGS) entry which is preliminary data.</text>
</comment>
<dbReference type="EC" id="2.7.11.1" evidence="3"/>
<dbReference type="InterPro" id="IPR051175">
    <property type="entry name" value="CLK_kinases"/>
</dbReference>
<dbReference type="AlphaFoldDB" id="A0A2S6C7Z3"/>
<sequence length="597" mass="67059">MKRHVLRSARLASKQLGSSQNMRAMGSNAKAPIPLPEDRLIEEERVPGYRAEQFLQVHPGDVLNGKYEVLTKLGYGRYSTVWLTKDRSRWFWQKPAYATVKVQTAALGTKEYETRQTDVEQRLTRSPEHEGYGFVRRATHHFTTEGDAGQKHLCQVFEPMREPITIMQSRFPDGRIPGPLLKVYIRFVLQGLDYLHSECQLVHTDLTPSNIMMSLEDNSVMPEFVKGLDREPNAQKVVGDRTIYQSQSDFGPLKSIYSYPQIHDFGHATLMEPGVGCRHPAQPDLYRAPEVMLGIVWSYKVDIWNLGIVMWELLEGTKLFEHTRDAHGKHSTRSHLANIIAFLGSPPPSLLQAERACRDTTLPYGVTDDDGETHHTFVGLYHGPFFLEDDSFAFPELVPPNLSFEGSITALDEEDKLAFIDFVKQMLCWDAEDPPSAQKLASLNKIFHLVNNIDSSIGQSPLPVHRKKERIITLNRTDNIMQGFRTYATAAKMATKDLGLRLTWYLTGTIRPATQVSMTPEVAAKALEEGFTMVPILNKGIEEGNITSANIQLGSAHLYIDGRLKFSKELLGTVLVALPGTKATGDQLATGACFSQY</sequence>
<feature type="domain" description="Protein kinase" evidence="15">
    <location>
        <begin position="67"/>
        <end position="447"/>
    </location>
</feature>
<keyword evidence="7" id="KW-0808">Transferase</keyword>
<dbReference type="GO" id="GO:0004674">
    <property type="term" value="F:protein serine/threonine kinase activity"/>
    <property type="evidence" value="ECO:0007669"/>
    <property type="project" value="UniProtKB-KW"/>
</dbReference>
<comment type="subunit">
    <text evidence="2">Component of the EKC/KEOPS complex composed of at least BUD32, CGI121, GON7, KAE1 and PCC1; the whole complex dimerizes.</text>
</comment>
<evidence type="ECO:0000256" key="3">
    <source>
        <dbReference type="ARBA" id="ARBA00012513"/>
    </source>
</evidence>
<dbReference type="STRING" id="357750.A0A2S6C7Z3"/>
<dbReference type="PROSITE" id="PS50011">
    <property type="entry name" value="PROTEIN_KINASE_DOM"/>
    <property type="match status" value="1"/>
</dbReference>
<comment type="catalytic activity">
    <reaction evidence="13">
        <text>L-threonyl-[protein] + ATP = O-phospho-L-threonyl-[protein] + ADP + H(+)</text>
        <dbReference type="Rhea" id="RHEA:46608"/>
        <dbReference type="Rhea" id="RHEA-COMP:11060"/>
        <dbReference type="Rhea" id="RHEA-COMP:11605"/>
        <dbReference type="ChEBI" id="CHEBI:15378"/>
        <dbReference type="ChEBI" id="CHEBI:30013"/>
        <dbReference type="ChEBI" id="CHEBI:30616"/>
        <dbReference type="ChEBI" id="CHEBI:61977"/>
        <dbReference type="ChEBI" id="CHEBI:456216"/>
        <dbReference type="EC" id="2.7.11.1"/>
    </reaction>
</comment>
<dbReference type="InterPro" id="IPR008266">
    <property type="entry name" value="Tyr_kinase_AS"/>
</dbReference>
<dbReference type="PROSITE" id="PS00109">
    <property type="entry name" value="PROTEIN_KINASE_TYR"/>
    <property type="match status" value="1"/>
</dbReference>
<evidence type="ECO:0000256" key="14">
    <source>
        <dbReference type="ARBA" id="ARBA00048679"/>
    </source>
</evidence>
<evidence type="ECO:0000256" key="4">
    <source>
        <dbReference type="ARBA" id="ARBA00013948"/>
    </source>
</evidence>
<dbReference type="Gene3D" id="3.30.200.20">
    <property type="entry name" value="Phosphorylase Kinase, domain 1"/>
    <property type="match status" value="1"/>
</dbReference>